<gene>
    <name evidence="1" type="ORF">L336_0155</name>
</gene>
<reference evidence="1 2" key="1">
    <citation type="journal article" date="2013" name="Nat. Biotechnol.">
        <title>Genome sequences of rare, uncultured bacteria obtained by differential coverage binning of multiple metagenomes.</title>
        <authorList>
            <person name="Albertsen M."/>
            <person name="Hugenholtz P."/>
            <person name="Skarshewski A."/>
            <person name="Nielsen K.L."/>
            <person name="Tyson G.W."/>
            <person name="Nielsen P.H."/>
        </authorList>
    </citation>
    <scope>NUCLEOTIDE SEQUENCE [LARGE SCALE GENOMIC DNA]</scope>
    <source>
        <strain evidence="1">TM71</strain>
    </source>
</reference>
<dbReference type="EMBL" id="CP005957">
    <property type="protein sequence ID" value="AGL61865.1"/>
    <property type="molecule type" value="Genomic_DNA"/>
</dbReference>
<keyword evidence="2" id="KW-1185">Reference proteome</keyword>
<evidence type="ECO:0000313" key="1">
    <source>
        <dbReference type="EMBL" id="AGL61865.1"/>
    </source>
</evidence>
<accession>R4PUN7</accession>
<name>R4PUN7_9BACT</name>
<dbReference type="STRING" id="1332188.L336_0155"/>
<proteinExistence type="predicted"/>
<organism evidence="1 2">
    <name type="scientific">Candidatus Saccharimonas aalborgensis</name>
    <dbReference type="NCBI Taxonomy" id="1332188"/>
    <lineage>
        <taxon>Bacteria</taxon>
        <taxon>Candidatus Saccharimonadota</taxon>
        <taxon>Candidatus Saccharimonadia</taxon>
        <taxon>Candidatus Saccharimonadales</taxon>
        <taxon>Candidatus Saccharimonadaceae</taxon>
        <taxon>Candidatus Saccharimonas</taxon>
    </lineage>
</organism>
<dbReference type="AlphaFoldDB" id="R4PUN7"/>
<dbReference type="Proteomes" id="UP000013893">
    <property type="component" value="Chromosome"/>
</dbReference>
<sequence length="220" mass="24594">MNTNDTSDTKPDDYAWKPKGLPIKVQGVAIDPYLAFKHFVMPALGDPNWIEDSSKVIDTGMSKREWIGLIIHAIALMDLTGDDLRVAKMLDNDDGGLVRGESEAVYVEQTLATHKNKKHDTLLETVAERVEDKSSKGEGYAANMHLIVFCNMDGDLQETELAKIVSEGRFNIVNIFGFNSKDRHYLSLLFDRDKADAPIHRCAISETKLIEQANNSQKVT</sequence>
<dbReference type="RefSeq" id="WP_015641315.1">
    <property type="nucleotide sequence ID" value="NC_021219.1"/>
</dbReference>
<dbReference type="HOGENOM" id="CLU_1254063_0_0_0"/>
<dbReference type="KEGG" id="saal:L336_0155"/>
<evidence type="ECO:0000313" key="2">
    <source>
        <dbReference type="Proteomes" id="UP000013893"/>
    </source>
</evidence>
<protein>
    <submittedName>
        <fullName evidence="1">Uncharacterized protein</fullName>
    </submittedName>
</protein>